<dbReference type="InterPro" id="IPR002100">
    <property type="entry name" value="TF_MADSbox"/>
</dbReference>
<keyword evidence="4" id="KW-0804">Transcription</keyword>
<keyword evidence="10" id="KW-1185">Reference proteome</keyword>
<dbReference type="Proteomes" id="UP001341840">
    <property type="component" value="Unassembled WGS sequence"/>
</dbReference>
<evidence type="ECO:0000256" key="5">
    <source>
        <dbReference type="ARBA" id="ARBA00023242"/>
    </source>
</evidence>
<dbReference type="Gene3D" id="3.40.1810.10">
    <property type="entry name" value="Transcription factor, MADS-box"/>
    <property type="match status" value="1"/>
</dbReference>
<dbReference type="Pfam" id="PF01486">
    <property type="entry name" value="K-box"/>
    <property type="match status" value="1"/>
</dbReference>
<feature type="domain" description="K-box" evidence="8">
    <location>
        <begin position="79"/>
        <end position="169"/>
    </location>
</feature>
<keyword evidence="2" id="KW-0805">Transcription regulation</keyword>
<gene>
    <name evidence="9" type="ORF">PIB30_045626</name>
</gene>
<comment type="caution">
    <text evidence="9">The sequence shown here is derived from an EMBL/GenBank/DDBJ whole genome shotgun (WGS) entry which is preliminary data.</text>
</comment>
<evidence type="ECO:0000256" key="2">
    <source>
        <dbReference type="ARBA" id="ARBA00023015"/>
    </source>
</evidence>
<sequence>MTRKKIEIKKIDNISSRQVTFSKRRKGLFKKAQELNTLCDAEIALIVFSNTNRLFQYATSSMQRVIEKHNQHSEINRSVESSDDDYDMLCKKEEQKALELRHLNGEDLQGLTLKELQKLEEQLQRGLTNAIKVKDEKMKLGISNLKRKGVKLMEENNKLKQMSSSLMNRKIHSPEPIGASCIFSGDSSRTWYRHIP</sequence>
<comment type="subcellular location">
    <subcellularLocation>
        <location evidence="1">Nucleus</location>
    </subcellularLocation>
</comment>
<evidence type="ECO:0000313" key="10">
    <source>
        <dbReference type="Proteomes" id="UP001341840"/>
    </source>
</evidence>
<protein>
    <submittedName>
        <fullName evidence="9">Uncharacterized protein</fullName>
    </submittedName>
</protein>
<keyword evidence="3" id="KW-0238">DNA-binding</keyword>
<dbReference type="SMART" id="SM00432">
    <property type="entry name" value="MADS"/>
    <property type="match status" value="1"/>
</dbReference>
<keyword evidence="5" id="KW-0539">Nucleus</keyword>
<feature type="domain" description="MADS-box" evidence="7">
    <location>
        <begin position="1"/>
        <end position="61"/>
    </location>
</feature>
<dbReference type="PANTHER" id="PTHR48019">
    <property type="entry name" value="SERUM RESPONSE FACTOR HOMOLOG"/>
    <property type="match status" value="1"/>
</dbReference>
<dbReference type="PROSITE" id="PS50066">
    <property type="entry name" value="MADS_BOX_2"/>
    <property type="match status" value="1"/>
</dbReference>
<evidence type="ECO:0000256" key="4">
    <source>
        <dbReference type="ARBA" id="ARBA00023163"/>
    </source>
</evidence>
<feature type="coiled-coil region" evidence="6">
    <location>
        <begin position="116"/>
        <end position="162"/>
    </location>
</feature>
<organism evidence="9 10">
    <name type="scientific">Stylosanthes scabra</name>
    <dbReference type="NCBI Taxonomy" id="79078"/>
    <lineage>
        <taxon>Eukaryota</taxon>
        <taxon>Viridiplantae</taxon>
        <taxon>Streptophyta</taxon>
        <taxon>Embryophyta</taxon>
        <taxon>Tracheophyta</taxon>
        <taxon>Spermatophyta</taxon>
        <taxon>Magnoliopsida</taxon>
        <taxon>eudicotyledons</taxon>
        <taxon>Gunneridae</taxon>
        <taxon>Pentapetalae</taxon>
        <taxon>rosids</taxon>
        <taxon>fabids</taxon>
        <taxon>Fabales</taxon>
        <taxon>Fabaceae</taxon>
        <taxon>Papilionoideae</taxon>
        <taxon>50 kb inversion clade</taxon>
        <taxon>dalbergioids sensu lato</taxon>
        <taxon>Dalbergieae</taxon>
        <taxon>Pterocarpus clade</taxon>
        <taxon>Stylosanthes</taxon>
    </lineage>
</organism>
<reference evidence="9 10" key="1">
    <citation type="journal article" date="2023" name="Plants (Basel)">
        <title>Bridging the Gap: Combining Genomics and Transcriptomics Approaches to Understand Stylosanthes scabra, an Orphan Legume from the Brazilian Caatinga.</title>
        <authorList>
            <person name="Ferreira-Neto J.R.C."/>
            <person name="da Silva M.D."/>
            <person name="Binneck E."/>
            <person name="de Melo N.F."/>
            <person name="da Silva R.H."/>
            <person name="de Melo A.L.T.M."/>
            <person name="Pandolfi V."/>
            <person name="Bustamante F.O."/>
            <person name="Brasileiro-Vidal A.C."/>
            <person name="Benko-Iseppon A.M."/>
        </authorList>
    </citation>
    <scope>NUCLEOTIDE SEQUENCE [LARGE SCALE GENOMIC DNA]</scope>
    <source>
        <tissue evidence="9">Leaves</tissue>
    </source>
</reference>
<dbReference type="SUPFAM" id="SSF55455">
    <property type="entry name" value="SRF-like"/>
    <property type="match status" value="1"/>
</dbReference>
<dbReference type="InterPro" id="IPR036879">
    <property type="entry name" value="TF_MADSbox_sf"/>
</dbReference>
<name>A0ABU6UFJ0_9FABA</name>
<accession>A0ABU6UFJ0</accession>
<keyword evidence="6" id="KW-0175">Coiled coil</keyword>
<evidence type="ECO:0000259" key="7">
    <source>
        <dbReference type="PROSITE" id="PS50066"/>
    </source>
</evidence>
<dbReference type="Pfam" id="PF00319">
    <property type="entry name" value="SRF-TF"/>
    <property type="match status" value="1"/>
</dbReference>
<evidence type="ECO:0000256" key="6">
    <source>
        <dbReference type="SAM" id="Coils"/>
    </source>
</evidence>
<dbReference type="InterPro" id="IPR033896">
    <property type="entry name" value="MEF2-like_N"/>
</dbReference>
<dbReference type="EMBL" id="JASCZI010121108">
    <property type="protein sequence ID" value="MED6159814.1"/>
    <property type="molecule type" value="Genomic_DNA"/>
</dbReference>
<evidence type="ECO:0000313" key="9">
    <source>
        <dbReference type="EMBL" id="MED6159814.1"/>
    </source>
</evidence>
<evidence type="ECO:0000256" key="1">
    <source>
        <dbReference type="ARBA" id="ARBA00004123"/>
    </source>
</evidence>
<dbReference type="InterPro" id="IPR002487">
    <property type="entry name" value="TF_Kbox"/>
</dbReference>
<dbReference type="PROSITE" id="PS51297">
    <property type="entry name" value="K_BOX"/>
    <property type="match status" value="1"/>
</dbReference>
<dbReference type="PRINTS" id="PR00404">
    <property type="entry name" value="MADSDOMAIN"/>
</dbReference>
<proteinExistence type="predicted"/>
<dbReference type="InterPro" id="IPR050142">
    <property type="entry name" value="MADS-box/MEF2_TF"/>
</dbReference>
<evidence type="ECO:0000256" key="3">
    <source>
        <dbReference type="ARBA" id="ARBA00023125"/>
    </source>
</evidence>
<dbReference type="CDD" id="cd00265">
    <property type="entry name" value="MADS_MEF2_like"/>
    <property type="match status" value="1"/>
</dbReference>
<evidence type="ECO:0000259" key="8">
    <source>
        <dbReference type="PROSITE" id="PS51297"/>
    </source>
</evidence>